<evidence type="ECO:0000313" key="3">
    <source>
        <dbReference type="EMBL" id="PVU59502.1"/>
    </source>
</evidence>
<protein>
    <submittedName>
        <fullName evidence="2">Type IV pilus protein</fullName>
    </submittedName>
</protein>
<sequence length="37" mass="4151">MKRLALALLLFIFKELVVASVLTPEADHYDSYLLVGT</sequence>
<gene>
    <name evidence="2" type="ORF">B5L96_22545</name>
    <name evidence="3" type="ORF">CP554_24565</name>
    <name evidence="1" type="ORF">FME62_28580</name>
    <name evidence="4" type="ORF">SAMEA4364603_04979</name>
</gene>
<organism evidence="2 5">
    <name type="scientific">Klebsiella pneumoniae</name>
    <dbReference type="NCBI Taxonomy" id="573"/>
    <lineage>
        <taxon>Bacteria</taxon>
        <taxon>Pseudomonadati</taxon>
        <taxon>Pseudomonadota</taxon>
        <taxon>Gammaproteobacteria</taxon>
        <taxon>Enterobacterales</taxon>
        <taxon>Enterobacteriaceae</taxon>
        <taxon>Klebsiella/Raoultella group</taxon>
        <taxon>Klebsiella</taxon>
        <taxon>Klebsiella pneumoniae complex</taxon>
    </lineage>
</organism>
<dbReference type="EMBL" id="UFEU01000023">
    <property type="protein sequence ID" value="SSK58592.1"/>
    <property type="molecule type" value="Genomic_DNA"/>
</dbReference>
<evidence type="ECO:0000313" key="7">
    <source>
        <dbReference type="Proteomes" id="UP000252603"/>
    </source>
</evidence>
<reference evidence="4 7" key="3">
    <citation type="submission" date="2018-07" db="EMBL/GenBank/DDBJ databases">
        <authorList>
            <consortium name="Pathogen Informatics"/>
        </authorList>
    </citation>
    <scope>NUCLEOTIDE SEQUENCE [LARGE SCALE GENOMIC DNA]</scope>
    <source>
        <strain evidence="4 7">4300STDY6470422</strain>
    </source>
</reference>
<dbReference type="Proteomes" id="UP000196447">
    <property type="component" value="Unassembled WGS sequence"/>
</dbReference>
<evidence type="ECO:0000313" key="1">
    <source>
        <dbReference type="EMBL" id="MSS34695.1"/>
    </source>
</evidence>
<evidence type="ECO:0000313" key="8">
    <source>
        <dbReference type="Proteomes" id="UP000468995"/>
    </source>
</evidence>
<evidence type="ECO:0000313" key="5">
    <source>
        <dbReference type="Proteomes" id="UP000196447"/>
    </source>
</evidence>
<dbReference type="EMBL" id="PCFF01000049">
    <property type="protein sequence ID" value="PVU59502.1"/>
    <property type="molecule type" value="Genomic_DNA"/>
</dbReference>
<dbReference type="Proteomes" id="UP000245817">
    <property type="component" value="Unassembled WGS sequence"/>
</dbReference>
<dbReference type="Proteomes" id="UP000468995">
    <property type="component" value="Unassembled WGS sequence"/>
</dbReference>
<dbReference type="EMBL" id="NDBK01000091">
    <property type="protein sequence ID" value="OVF67361.1"/>
    <property type="molecule type" value="Genomic_DNA"/>
</dbReference>
<name>A0A169VI13_KLEPN</name>
<accession>A0A169VI13</accession>
<dbReference type="EMBL" id="VINI01000050">
    <property type="protein sequence ID" value="MSS34695.1"/>
    <property type="molecule type" value="Genomic_DNA"/>
</dbReference>
<evidence type="ECO:0000313" key="2">
    <source>
        <dbReference type="EMBL" id="OVF67361.1"/>
    </source>
</evidence>
<reference evidence="3 6" key="2">
    <citation type="submission" date="2017-09" db="EMBL/GenBank/DDBJ databases">
        <title>Molecular Epidemiology of Livestock-Associated Methicillin Resistant Staphylococcus aureus (LA-MRSA) and Extended-Spectrum Beta-Lactamase (ESBL)-Producing Enterobacteriaceae in Pigs and Exposed Workers in Cameroon and South Africa.</title>
        <authorList>
            <person name="Founou L."/>
            <person name="Founou R.C."/>
            <person name="Allam M."/>
            <person name="Ismail A."/>
            <person name="Essack S.Y."/>
        </authorList>
    </citation>
    <scope>NUCLEOTIDE SEQUENCE [LARGE SCALE GENOMIC DNA]</scope>
    <source>
        <strain evidence="3 6">HH516E4IA</strain>
    </source>
</reference>
<proteinExistence type="predicted"/>
<dbReference type="RefSeq" id="WP_004177602.1">
    <property type="nucleotide sequence ID" value="NZ_CP073917.1"/>
</dbReference>
<reference evidence="2 5" key="1">
    <citation type="submission" date="2017-03" db="EMBL/GenBank/DDBJ databases">
        <authorList>
            <person name="Fouts D."/>
            <person name="Stalin M.J."/>
            <person name="Chen L."/>
            <person name="Wright M."/>
            <person name="Sutton G."/>
            <person name="Nguyen K."/>
            <person name="Vanduin D."/>
            <person name="Rojas L."/>
            <person name="Hujer A."/>
            <person name="Hujer K."/>
            <person name="Bonomo R."/>
            <person name="Kreiswirth B."/>
            <person name="Adams M."/>
        </authorList>
    </citation>
    <scope>NUCLEOTIDE SEQUENCE [LARGE SCALE GENOMIC DNA]</scope>
    <source>
        <strain evidence="2 5">39383</strain>
    </source>
</reference>
<dbReference type="AlphaFoldDB" id="A0A169VI13"/>
<reference evidence="1 8" key="4">
    <citation type="submission" date="2019-07" db="EMBL/GenBank/DDBJ databases">
        <title>Genome sequence of OXA-232-producing Klebsiella pneumoniae ST23 from septicemic neonate.</title>
        <authorList>
            <person name="Mukherjee S."/>
            <person name="Naha S."/>
            <person name="Bhadury P."/>
            <person name="Basu S."/>
        </authorList>
    </citation>
    <scope>NUCLEOTIDE SEQUENCE [LARGE SCALE GENOMIC DNA]</scope>
    <source>
        <strain evidence="1 8">EN5275</strain>
    </source>
</reference>
<evidence type="ECO:0000313" key="4">
    <source>
        <dbReference type="EMBL" id="SSK58592.1"/>
    </source>
</evidence>
<dbReference type="Proteomes" id="UP000252603">
    <property type="component" value="Unassembled WGS sequence"/>
</dbReference>
<evidence type="ECO:0000313" key="6">
    <source>
        <dbReference type="Proteomes" id="UP000245817"/>
    </source>
</evidence>